<feature type="compositionally biased region" description="Basic and acidic residues" evidence="1">
    <location>
        <begin position="297"/>
        <end position="359"/>
    </location>
</feature>
<sequence length="777" mass="87572">MVSLSQAFYITLLAVAAYARPTENDRTAYAASVATSAAASGNTNGCVIGNRLYQDSQQALSALQNGNLQPPRGLSRGTFAGLLQYCQATQAMATQGSAYCVTPVYTNQGVITRRSGNVGKFDAEHADFDRAHKLAEEHVKYKSFNKVNADDSENDIKAEEDFVNKDFAEKDAFRKNGGQYGHEDFGHGGQEGGFQGGGNYKRSEGGVKKFDAEHKDFNLKHKSETEHVKHKSLNNLKADDFEKDRKFEEDFVNKDFAEKDAFRKERGGRQGHNDFGHGGENYGGERGQDFGHGGNYKRNDGGVKKLDVEHKDFDRKHQSAKEHEHHKSLNKIEVHDDEKDRKSEEDFVNKDFAEKDAFRKNGGHNGRKHFGGKHFGGEHGQSFGHGGENSQGFSHGGKHSEGVHQGGEYSKDFGYGGERGGKHFGGEHGQSFGHGGENSQGFSHGGKHAEGFHQGGEYSQGFAHGGKHSGGEHGHGSGRVGKVDTERADFNRGHKSEYEHEYKKAFDKVNAFDKGKERKFEEDFSSKEFAEKDTVHRGGHYKRSEGGVQKFDAERKDFDRKHKFESKHSHHKSLNAIHADDFENDRKFEEDFVNKDFANKDAFRKNGGQYGHEDFGHGGQEGGFQRGGNYKRSEGGVQKFDAERKDFDRKHKFESKHSHHKSLNAIHADDFENDRKFEEDFVDKDFAEKDAVNRGGYYKRSEGGVKKFDAERKEFDLKHKFEAEHEKHRSLNKVEADDFEKDRKFEDDFVNKDFAEKDAFHRDEKKGGRNGWFGWGN</sequence>
<feature type="compositionally biased region" description="Basic and acidic residues" evidence="1">
    <location>
        <begin position="469"/>
        <end position="487"/>
    </location>
</feature>
<feature type="compositionally biased region" description="Gly residues" evidence="1">
    <location>
        <begin position="187"/>
        <end position="199"/>
    </location>
</feature>
<dbReference type="EMBL" id="JH711584">
    <property type="protein sequence ID" value="EIW77033.1"/>
    <property type="molecule type" value="Genomic_DNA"/>
</dbReference>
<feature type="compositionally biased region" description="Gly residues" evidence="1">
    <location>
        <begin position="617"/>
        <end position="626"/>
    </location>
</feature>
<evidence type="ECO:0000256" key="2">
    <source>
        <dbReference type="SAM" id="SignalP"/>
    </source>
</evidence>
<feature type="compositionally biased region" description="Basic residues" evidence="1">
    <location>
        <begin position="361"/>
        <end position="372"/>
    </location>
</feature>
<feature type="chain" id="PRO_5024355622" evidence="2">
    <location>
        <begin position="20"/>
        <end position="777"/>
    </location>
</feature>
<feature type="region of interest" description="Disordered" evidence="1">
    <location>
        <begin position="181"/>
        <end position="205"/>
    </location>
</feature>
<evidence type="ECO:0000256" key="1">
    <source>
        <dbReference type="SAM" id="MobiDB-lite"/>
    </source>
</evidence>
<feature type="signal peptide" evidence="2">
    <location>
        <begin position="1"/>
        <end position="19"/>
    </location>
</feature>
<organism evidence="3 4">
    <name type="scientific">Coniophora puteana (strain RWD-64-598)</name>
    <name type="common">Brown rot fungus</name>
    <dbReference type="NCBI Taxonomy" id="741705"/>
    <lineage>
        <taxon>Eukaryota</taxon>
        <taxon>Fungi</taxon>
        <taxon>Dikarya</taxon>
        <taxon>Basidiomycota</taxon>
        <taxon>Agaricomycotina</taxon>
        <taxon>Agaricomycetes</taxon>
        <taxon>Agaricomycetidae</taxon>
        <taxon>Boletales</taxon>
        <taxon>Coniophorineae</taxon>
        <taxon>Coniophoraceae</taxon>
        <taxon>Coniophora</taxon>
    </lineage>
</organism>
<feature type="compositionally biased region" description="Basic and acidic residues" evidence="1">
    <location>
        <begin position="258"/>
        <end position="277"/>
    </location>
</feature>
<evidence type="ECO:0000313" key="3">
    <source>
        <dbReference type="EMBL" id="EIW77033.1"/>
    </source>
</evidence>
<reference evidence="4" key="1">
    <citation type="journal article" date="2012" name="Science">
        <title>The Paleozoic origin of enzymatic lignin decomposition reconstructed from 31 fungal genomes.</title>
        <authorList>
            <person name="Floudas D."/>
            <person name="Binder M."/>
            <person name="Riley R."/>
            <person name="Barry K."/>
            <person name="Blanchette R.A."/>
            <person name="Henrissat B."/>
            <person name="Martinez A.T."/>
            <person name="Otillar R."/>
            <person name="Spatafora J.W."/>
            <person name="Yadav J.S."/>
            <person name="Aerts A."/>
            <person name="Benoit I."/>
            <person name="Boyd A."/>
            <person name="Carlson A."/>
            <person name="Copeland A."/>
            <person name="Coutinho P.M."/>
            <person name="de Vries R.P."/>
            <person name="Ferreira P."/>
            <person name="Findley K."/>
            <person name="Foster B."/>
            <person name="Gaskell J."/>
            <person name="Glotzer D."/>
            <person name="Gorecki P."/>
            <person name="Heitman J."/>
            <person name="Hesse C."/>
            <person name="Hori C."/>
            <person name="Igarashi K."/>
            <person name="Jurgens J.A."/>
            <person name="Kallen N."/>
            <person name="Kersten P."/>
            <person name="Kohler A."/>
            <person name="Kuees U."/>
            <person name="Kumar T.K.A."/>
            <person name="Kuo A."/>
            <person name="LaButti K."/>
            <person name="Larrondo L.F."/>
            <person name="Lindquist E."/>
            <person name="Ling A."/>
            <person name="Lombard V."/>
            <person name="Lucas S."/>
            <person name="Lundell T."/>
            <person name="Martin R."/>
            <person name="McLaughlin D.J."/>
            <person name="Morgenstern I."/>
            <person name="Morin E."/>
            <person name="Murat C."/>
            <person name="Nagy L.G."/>
            <person name="Nolan M."/>
            <person name="Ohm R.A."/>
            <person name="Patyshakuliyeva A."/>
            <person name="Rokas A."/>
            <person name="Ruiz-Duenas F.J."/>
            <person name="Sabat G."/>
            <person name="Salamov A."/>
            <person name="Samejima M."/>
            <person name="Schmutz J."/>
            <person name="Slot J.C."/>
            <person name="St John F."/>
            <person name="Stenlid J."/>
            <person name="Sun H."/>
            <person name="Sun S."/>
            <person name="Syed K."/>
            <person name="Tsang A."/>
            <person name="Wiebenga A."/>
            <person name="Young D."/>
            <person name="Pisabarro A."/>
            <person name="Eastwood D.C."/>
            <person name="Martin F."/>
            <person name="Cullen D."/>
            <person name="Grigoriev I.V."/>
            <person name="Hibbett D.S."/>
        </authorList>
    </citation>
    <scope>NUCLEOTIDE SEQUENCE [LARGE SCALE GENOMIC DNA]</scope>
    <source>
        <strain evidence="4">RWD-64-598 SS2</strain>
    </source>
</reference>
<name>A0A5M3MD65_CONPW</name>
<dbReference type="Proteomes" id="UP000053558">
    <property type="component" value="Unassembled WGS sequence"/>
</dbReference>
<keyword evidence="4" id="KW-1185">Reference proteome</keyword>
<evidence type="ECO:0000313" key="4">
    <source>
        <dbReference type="Proteomes" id="UP000053558"/>
    </source>
</evidence>
<dbReference type="AlphaFoldDB" id="A0A5M3MD65"/>
<comment type="caution">
    <text evidence="3">The sequence shown here is derived from an EMBL/GenBank/DDBJ whole genome shotgun (WGS) entry which is preliminary data.</text>
</comment>
<feature type="region of interest" description="Disordered" evidence="1">
    <location>
        <begin position="258"/>
        <end position="487"/>
    </location>
</feature>
<dbReference type="KEGG" id="cput:CONPUDRAFT_157308"/>
<dbReference type="GeneID" id="19203744"/>
<dbReference type="RefSeq" id="XP_007772489.1">
    <property type="nucleotide sequence ID" value="XM_007774299.1"/>
</dbReference>
<proteinExistence type="predicted"/>
<feature type="compositionally biased region" description="Gly residues" evidence="1">
    <location>
        <begin position="278"/>
        <end position="294"/>
    </location>
</feature>
<protein>
    <submittedName>
        <fullName evidence="3">Uncharacterized protein</fullName>
    </submittedName>
</protein>
<accession>A0A5M3MD65</accession>
<feature type="region of interest" description="Disordered" evidence="1">
    <location>
        <begin position="608"/>
        <end position="638"/>
    </location>
</feature>
<gene>
    <name evidence="3" type="ORF">CONPUDRAFT_157308</name>
</gene>
<keyword evidence="2" id="KW-0732">Signal</keyword>